<dbReference type="EMBL" id="LVLJ01000720">
    <property type="protein sequence ID" value="OAE32875.1"/>
    <property type="molecule type" value="Genomic_DNA"/>
</dbReference>
<reference evidence="2" key="1">
    <citation type="submission" date="2016-03" db="EMBL/GenBank/DDBJ databases">
        <title>Mechanisms controlling the formation of the plant cell surface in tip-growing cells are functionally conserved among land plants.</title>
        <authorList>
            <person name="Honkanen S."/>
            <person name="Jones V.A."/>
            <person name="Morieri G."/>
            <person name="Champion C."/>
            <person name="Hetherington A.J."/>
            <person name="Kelly S."/>
            <person name="Saint-Marcoux D."/>
            <person name="Proust H."/>
            <person name="Prescott H."/>
            <person name="Dolan L."/>
        </authorList>
    </citation>
    <scope>NUCLEOTIDE SEQUENCE [LARGE SCALE GENOMIC DNA]</scope>
    <source>
        <tissue evidence="2">Whole gametophyte</tissue>
    </source>
</reference>
<sequence length="292" mass="33092">MPKRRSRPKKKANRKMVVFESLEKIVAMSEAAASTTDEDSQVAQVGGTVIEFPEIPLPPPPEKEEREDHLRAKGMVGGVLRLNLAKKTDLCALTERDCTSLRVDIENAQKATVDLWDRLESSKVAFNEETRCVDELTTDLAKRDQLHAAELVAKEKECRAKEEQKVEGLWRQIVALKIERMELRGRIGIFGRSVEQYENLESARKTDGLRRSSRKKKGEQEQEVRPFVTTRVEFTDKVDREIAGTSGSSEQAGTLPPGLEAGHKVEEVLMARAFLRLKYWKFQGDGREDVNE</sequence>
<dbReference type="AlphaFoldDB" id="A0A176WKJ4"/>
<proteinExistence type="predicted"/>
<evidence type="ECO:0000313" key="3">
    <source>
        <dbReference type="Proteomes" id="UP000077202"/>
    </source>
</evidence>
<gene>
    <name evidence="2" type="ORF">AXG93_3052s1050</name>
</gene>
<feature type="region of interest" description="Disordered" evidence="1">
    <location>
        <begin position="203"/>
        <end position="226"/>
    </location>
</feature>
<evidence type="ECO:0000256" key="1">
    <source>
        <dbReference type="SAM" id="MobiDB-lite"/>
    </source>
</evidence>
<evidence type="ECO:0000313" key="2">
    <source>
        <dbReference type="EMBL" id="OAE32875.1"/>
    </source>
</evidence>
<organism evidence="2 3">
    <name type="scientific">Marchantia polymorpha subsp. ruderalis</name>
    <dbReference type="NCBI Taxonomy" id="1480154"/>
    <lineage>
        <taxon>Eukaryota</taxon>
        <taxon>Viridiplantae</taxon>
        <taxon>Streptophyta</taxon>
        <taxon>Embryophyta</taxon>
        <taxon>Marchantiophyta</taxon>
        <taxon>Marchantiopsida</taxon>
        <taxon>Marchantiidae</taxon>
        <taxon>Marchantiales</taxon>
        <taxon>Marchantiaceae</taxon>
        <taxon>Marchantia</taxon>
    </lineage>
</organism>
<comment type="caution">
    <text evidence="2">The sequence shown here is derived from an EMBL/GenBank/DDBJ whole genome shotgun (WGS) entry which is preliminary data.</text>
</comment>
<protein>
    <submittedName>
        <fullName evidence="2">Uncharacterized protein</fullName>
    </submittedName>
</protein>
<name>A0A176WKJ4_MARPO</name>
<feature type="region of interest" description="Disordered" evidence="1">
    <location>
        <begin position="240"/>
        <end position="259"/>
    </location>
</feature>
<keyword evidence="3" id="KW-1185">Reference proteome</keyword>
<accession>A0A176WKJ4</accession>
<dbReference type="Proteomes" id="UP000077202">
    <property type="component" value="Unassembled WGS sequence"/>
</dbReference>